<dbReference type="EMBL" id="LAZR01014412">
    <property type="protein sequence ID" value="KKM17611.1"/>
    <property type="molecule type" value="Genomic_DNA"/>
</dbReference>
<name>A0A0F9HQJ6_9ZZZZ</name>
<feature type="region of interest" description="Disordered" evidence="1">
    <location>
        <begin position="1"/>
        <end position="27"/>
    </location>
</feature>
<evidence type="ECO:0000313" key="2">
    <source>
        <dbReference type="EMBL" id="KKM17611.1"/>
    </source>
</evidence>
<feature type="compositionally biased region" description="Basic and acidic residues" evidence="1">
    <location>
        <begin position="8"/>
        <end position="23"/>
    </location>
</feature>
<sequence>MTKPTPENPDHVNRYHEGYEDGSKPNGGSVIAAQRWRWNSVAFKTYIRGLTAGRAAAKTKQGGTP</sequence>
<dbReference type="AlphaFoldDB" id="A0A0F9HQJ6"/>
<protein>
    <submittedName>
        <fullName evidence="2">Uncharacterized protein</fullName>
    </submittedName>
</protein>
<organism evidence="2">
    <name type="scientific">marine sediment metagenome</name>
    <dbReference type="NCBI Taxonomy" id="412755"/>
    <lineage>
        <taxon>unclassified sequences</taxon>
        <taxon>metagenomes</taxon>
        <taxon>ecological metagenomes</taxon>
    </lineage>
</organism>
<comment type="caution">
    <text evidence="2">The sequence shown here is derived from an EMBL/GenBank/DDBJ whole genome shotgun (WGS) entry which is preliminary data.</text>
</comment>
<reference evidence="2" key="1">
    <citation type="journal article" date="2015" name="Nature">
        <title>Complex archaea that bridge the gap between prokaryotes and eukaryotes.</title>
        <authorList>
            <person name="Spang A."/>
            <person name="Saw J.H."/>
            <person name="Jorgensen S.L."/>
            <person name="Zaremba-Niedzwiedzka K."/>
            <person name="Martijn J."/>
            <person name="Lind A.E."/>
            <person name="van Eijk R."/>
            <person name="Schleper C."/>
            <person name="Guy L."/>
            <person name="Ettema T.J."/>
        </authorList>
    </citation>
    <scope>NUCLEOTIDE SEQUENCE</scope>
</reference>
<gene>
    <name evidence="2" type="ORF">LCGC14_1674140</name>
</gene>
<accession>A0A0F9HQJ6</accession>
<proteinExistence type="predicted"/>
<evidence type="ECO:0000256" key="1">
    <source>
        <dbReference type="SAM" id="MobiDB-lite"/>
    </source>
</evidence>